<organism evidence="1 2">
    <name type="scientific">Smallanthus sonchifolius</name>
    <dbReference type="NCBI Taxonomy" id="185202"/>
    <lineage>
        <taxon>Eukaryota</taxon>
        <taxon>Viridiplantae</taxon>
        <taxon>Streptophyta</taxon>
        <taxon>Embryophyta</taxon>
        <taxon>Tracheophyta</taxon>
        <taxon>Spermatophyta</taxon>
        <taxon>Magnoliopsida</taxon>
        <taxon>eudicotyledons</taxon>
        <taxon>Gunneridae</taxon>
        <taxon>Pentapetalae</taxon>
        <taxon>asterids</taxon>
        <taxon>campanulids</taxon>
        <taxon>Asterales</taxon>
        <taxon>Asteraceae</taxon>
        <taxon>Asteroideae</taxon>
        <taxon>Heliantheae alliance</taxon>
        <taxon>Millerieae</taxon>
        <taxon>Smallanthus</taxon>
    </lineage>
</organism>
<gene>
    <name evidence="1" type="ORF">L1987_09412</name>
</gene>
<dbReference type="EMBL" id="CM042020">
    <property type="protein sequence ID" value="KAI3821839.1"/>
    <property type="molecule type" value="Genomic_DNA"/>
</dbReference>
<sequence length="2067" mass="225365">MTQFQFKDASIFNISIAVGSPPLHIEAEDVGDANETSSSLSSHRSDLLSEEDEREGVGVGGGQILRWFCGRLCPLPEMYNNEDDAIRIHSRSIHMHGLRLLVEIEEASRTSKEEESDQGSFDPTVRISTPNGGRDTPMDYDDDDFQGQNRQLAGEGCSKVSPVLHPYALPKFDFDETLHGHLNFNSLVENEVFLGQEDNQWIEEYSRGSSGIEFNSSGVELRRNNVWSEATSSESVEMLLKSVGQEEKVMGKAIIEQLDPNIRDETVSLTKAMDPNLNQESQISGGELDSVIINEKHNLSVLEEKVDSTLDDVILKEPNKDYPGSSENVGASIEEFNVIGSSKNVSSGAAKESIQIKENNTDIPVDSDTMIVESCMYSMEKSPSIPNVEYVDNPSAETSNPFGENPSAEASNLSSENLSAKTSNPFTVNPSVENIPFHENPSTETGIPLSENPSAENSTPFGENLSTETSIPFGEKPSAESSIPFVENPSAKTSIPFSESPPTETSIPFNENPSTEISIPFSENTPTQTSIPFSEKPPAENSIPFNESPSQMLKLKDTDSPKSNAGSLSKISPIKISIEENESVIEKDAQHIISDTSMVSTRNLPETSFESSGSMQVDCKITSSEPGAIQLDQDDSFNEKEDARSPLESNDMGIEVVRDVDSQKNVEASLLSEGSKVNTVKAYSFESDVSVRVERVSDQRSSSDTAETENDEQPKSPIFGVSLVHQGSKENTEVGCPSEGNSQNEFSQVESVVASVTKNSSASVEKEASPDLADKSVHEIDAHCVTPVESCNASQIEQEHGTKNGSNGCFKKVETNPDSSEKTGNSSQTGCLQEPKEPMIEVNKSNEHQTFVDVARPSNDVAHDDSSLPSKIVDGAENKERSISLGNATPEEKNLTFEENKRDGLGQDGKGSLSYPTFQVSNLSKIIEGPSKDSSSNQMDLRKFPEVSVSQTQSPSGLTSQIGVKGKSERKPRRKSAGKEKARKETAPARDSVRGEISPVLLTPPATGQVTRFEEVKFHENVTIPGVAIPSPKIPDLNNSTSIFQQPFTDNQQVQLRAQILVYGSLISGSPPEETHMIAAFWQSDGGRTWEGVWHACLERLRVQKSQPKSSTPIQSQSDMRDAGSRSDQVTKHASIQNKIPSSPIEGTNKGTPFISPMIPFSSPLWNTTAPSDNLQSSGMAKTAHFDYLQTLSPLRPTYQTPPPPIPNYNSSWLSQRPFSGQWLSASPLPTFNPTPLFPSLPITESVKLTPVKESGGSVVKHTTNPTVLNSAPIIFPESSSVSGMKRSTVSSDEPSRDSKSRKNMKGVPIVGISCSTSVAVSVPAFMASKSSPAKFLSAVASRTHHTKTGDQNVDKVIISDETSTKVEESKLQAKEATEHANNAMFHCNGVWSQLQRQYNYELNSNDKAKLVSSAVSIAAAASVAKVAAAAAKIASDVAEQARSMVNNLNKSQNLDQSKAASASSKHAENLDAIVKAAELAAEALSQAGKIVAMSEPFSLRDLIEAGPEGYWKTPRLASKQQALIAESFNVIEKRNAETDPHKGSLATSSGGNLAENQTMEVDGTSVPFTRYGKDKRKPPARKASEVFKTIGAVPESEVGSIDTSIVGQTKHKIPPGSLKESDIKEGCLVEVYKDDNKHNGAWFGANVLSLKDGKALVSYTEIQSDEGSGKFTEWLPLEVEGSEVPKIRLAHPVTTMQGTRKRRRTAATDFMWSSGDRVDVWIENHWREGVVMETNKIDATSVTVQFPAQGEISVVRSWFVRPSLIWKDGKWIMWHTSEKRLSSPGNMPQEKRLKVGSPIVESKRKAGSSENIDVVNLRKQEESRPLSLSAHESVFNVGSTRDNKVKTHRTMRIGLQKEGPGVTFGVPRPGKNQKFMDVSKHYVADGSNITAHDSIKFTRYLIPHPPGSRGWKNNSRSDPKEKQAAETKPQMLKSRKPPVPSVRTLSSKSTINKSRLDPVSDGENQTGQRIQLEHGSSSSIEDKSERLNKRKFTPTTGGKTDKVENSLPELVEPRRSNRKIQPTSRLLEGLQSSMTISKIPALSHSTQRSHNKITPKGNRNNGRKEA</sequence>
<comment type="caution">
    <text evidence="1">The sequence shown here is derived from an EMBL/GenBank/DDBJ whole genome shotgun (WGS) entry which is preliminary data.</text>
</comment>
<dbReference type="Proteomes" id="UP001056120">
    <property type="component" value="Linkage Group LG03"/>
</dbReference>
<protein>
    <submittedName>
        <fullName evidence="1">Uncharacterized protein</fullName>
    </submittedName>
</protein>
<reference evidence="2" key="1">
    <citation type="journal article" date="2022" name="Mol. Ecol. Resour.">
        <title>The genomes of chicory, endive, great burdock and yacon provide insights into Asteraceae palaeo-polyploidization history and plant inulin production.</title>
        <authorList>
            <person name="Fan W."/>
            <person name="Wang S."/>
            <person name="Wang H."/>
            <person name="Wang A."/>
            <person name="Jiang F."/>
            <person name="Liu H."/>
            <person name="Zhao H."/>
            <person name="Xu D."/>
            <person name="Zhang Y."/>
        </authorList>
    </citation>
    <scope>NUCLEOTIDE SEQUENCE [LARGE SCALE GENOMIC DNA]</scope>
    <source>
        <strain evidence="2">cv. Yunnan</strain>
    </source>
</reference>
<accession>A0ACB9JNT7</accession>
<evidence type="ECO:0000313" key="1">
    <source>
        <dbReference type="EMBL" id="KAI3821839.1"/>
    </source>
</evidence>
<keyword evidence="2" id="KW-1185">Reference proteome</keyword>
<name>A0ACB9JNT7_9ASTR</name>
<evidence type="ECO:0000313" key="2">
    <source>
        <dbReference type="Proteomes" id="UP001056120"/>
    </source>
</evidence>
<reference evidence="1 2" key="2">
    <citation type="journal article" date="2022" name="Mol. Ecol. Resour.">
        <title>The genomes of chicory, endive, great burdock and yacon provide insights into Asteraceae paleo-polyploidization history and plant inulin production.</title>
        <authorList>
            <person name="Fan W."/>
            <person name="Wang S."/>
            <person name="Wang H."/>
            <person name="Wang A."/>
            <person name="Jiang F."/>
            <person name="Liu H."/>
            <person name="Zhao H."/>
            <person name="Xu D."/>
            <person name="Zhang Y."/>
        </authorList>
    </citation>
    <scope>NUCLEOTIDE SEQUENCE [LARGE SCALE GENOMIC DNA]</scope>
    <source>
        <strain evidence="2">cv. Yunnan</strain>
        <tissue evidence="1">Leaves</tissue>
    </source>
</reference>
<proteinExistence type="predicted"/>